<dbReference type="Proteomes" id="UP000002016">
    <property type="component" value="Chromosome"/>
</dbReference>
<proteinExistence type="inferred from homology"/>
<dbReference type="STRING" id="416591.Tlet_0273"/>
<reference evidence="12 13" key="2">
    <citation type="journal article" date="2009" name="Proc. Natl. Acad. Sci. U.S.A.">
        <title>On the chimeric nature, thermophilic origin, and phylogenetic placement of the Thermotogales.</title>
        <authorList>
            <person name="Zhaxybayeva O."/>
            <person name="Swithers K.S."/>
            <person name="Lapierre P."/>
            <person name="Fournier G.P."/>
            <person name="Bickhart D.M."/>
            <person name="DeBoy R.T."/>
            <person name="Nelson K.E."/>
            <person name="Nesbo C.L."/>
            <person name="Doolittle W.F."/>
            <person name="Gogarten J.P."/>
            <person name="Noll K.M."/>
        </authorList>
    </citation>
    <scope>NUCLEOTIDE SEQUENCE [LARGE SCALE GENOMIC DNA]</scope>
    <source>
        <strain evidence="13">ATCC BAA-301 / DSM 14385 / NBRC 107922 / TMO</strain>
    </source>
</reference>
<dbReference type="PANTHER" id="PTHR10359">
    <property type="entry name" value="A/G-SPECIFIC ADENINE GLYCOSYLASE/ENDONUCLEASE III"/>
    <property type="match status" value="1"/>
</dbReference>
<reference evidence="12 13" key="1">
    <citation type="submission" date="2007-08" db="EMBL/GenBank/DDBJ databases">
        <title>Complete sequence of Thermotoga lettingae TMO.</title>
        <authorList>
            <consortium name="US DOE Joint Genome Institute"/>
            <person name="Copeland A."/>
            <person name="Lucas S."/>
            <person name="Lapidus A."/>
            <person name="Barry K."/>
            <person name="Glavina del Rio T."/>
            <person name="Dalin E."/>
            <person name="Tice H."/>
            <person name="Pitluck S."/>
            <person name="Foster B."/>
            <person name="Bruce D."/>
            <person name="Schmutz J."/>
            <person name="Larimer F."/>
            <person name="Land M."/>
            <person name="Hauser L."/>
            <person name="Kyrpides N."/>
            <person name="Mikhailova N."/>
            <person name="Nelson K."/>
            <person name="Gogarten J.P."/>
            <person name="Noll K."/>
            <person name="Richardson P."/>
        </authorList>
    </citation>
    <scope>NUCLEOTIDE SEQUENCE [LARGE SCALE GENOMIC DNA]</scope>
    <source>
        <strain evidence="13">ATCC BAA-301 / DSM 14385 / NBRC 107922 / TMO</strain>
    </source>
</reference>
<dbReference type="Pfam" id="PF00730">
    <property type="entry name" value="HhH-GPD"/>
    <property type="match status" value="1"/>
</dbReference>
<dbReference type="SMART" id="SM00478">
    <property type="entry name" value="ENDO3c"/>
    <property type="match status" value="1"/>
</dbReference>
<dbReference type="InterPro" id="IPR011257">
    <property type="entry name" value="DNA_glycosylase"/>
</dbReference>
<keyword evidence="9" id="KW-0234">DNA repair</keyword>
<dbReference type="HOGENOM" id="CLU_012862_6_0_0"/>
<name>A8F3V9_PSELT</name>
<comment type="cofactor">
    <cofactor evidence="1">
        <name>[4Fe-4S] cluster</name>
        <dbReference type="ChEBI" id="CHEBI:49883"/>
    </cofactor>
</comment>
<keyword evidence="3" id="KW-0004">4Fe-4S</keyword>
<evidence type="ECO:0000256" key="3">
    <source>
        <dbReference type="ARBA" id="ARBA00022485"/>
    </source>
</evidence>
<dbReference type="InterPro" id="IPR023170">
    <property type="entry name" value="HhH_base_excis_C"/>
</dbReference>
<keyword evidence="13" id="KW-1185">Reference proteome</keyword>
<dbReference type="AlphaFoldDB" id="A8F3V9"/>
<sequence>MDVRKFLLKIYKILYGSYGPQGWWPAESWFEVIVGAVLTQNTSWNNVEKAIHNIRKAGALDPVILFRLRNDQLSQLIKSAGFYNLKTVRLKNLLSLLSEYNFDFHSLSRNITREILLNVNGIGKETADSILLYAFDKPVFVVDNYTKRVFERLGILNKKDSYDKIQAIFHDLPKDTGLYKEYHALIVKHAKDICLKNKPKCNICCVKGFCAFHTHISKPISTC</sequence>
<dbReference type="KEGG" id="tle:Tlet_0273"/>
<feature type="domain" description="HhH-GPD" evidence="11">
    <location>
        <begin position="38"/>
        <end position="192"/>
    </location>
</feature>
<evidence type="ECO:0000256" key="1">
    <source>
        <dbReference type="ARBA" id="ARBA00001966"/>
    </source>
</evidence>
<evidence type="ECO:0000256" key="2">
    <source>
        <dbReference type="ARBA" id="ARBA00008343"/>
    </source>
</evidence>
<evidence type="ECO:0000313" key="12">
    <source>
        <dbReference type="EMBL" id="ABV32843.1"/>
    </source>
</evidence>
<evidence type="ECO:0000259" key="11">
    <source>
        <dbReference type="SMART" id="SM00478"/>
    </source>
</evidence>
<evidence type="ECO:0000256" key="7">
    <source>
        <dbReference type="ARBA" id="ARBA00023004"/>
    </source>
</evidence>
<keyword evidence="7" id="KW-0408">Iron</keyword>
<dbReference type="InterPro" id="IPR004035">
    <property type="entry name" value="Endouclease-III_FeS-bd_BS"/>
</dbReference>
<evidence type="ECO:0000256" key="8">
    <source>
        <dbReference type="ARBA" id="ARBA00023014"/>
    </source>
</evidence>
<dbReference type="CDD" id="cd00056">
    <property type="entry name" value="ENDO3c"/>
    <property type="match status" value="1"/>
</dbReference>
<dbReference type="InterPro" id="IPR003265">
    <property type="entry name" value="HhH-GPD_domain"/>
</dbReference>
<protein>
    <submittedName>
        <fullName evidence="12">HhH-GPD family protein</fullName>
    </submittedName>
</protein>
<evidence type="ECO:0000256" key="9">
    <source>
        <dbReference type="ARBA" id="ARBA00023204"/>
    </source>
</evidence>
<evidence type="ECO:0000256" key="4">
    <source>
        <dbReference type="ARBA" id="ARBA00022723"/>
    </source>
</evidence>
<keyword evidence="4" id="KW-0479">Metal-binding</keyword>
<keyword evidence="5" id="KW-0227">DNA damage</keyword>
<accession>A8F3V9</accession>
<gene>
    <name evidence="12" type="ordered locus">Tlet_0273</name>
</gene>
<keyword evidence="6" id="KW-0378">Hydrolase</keyword>
<dbReference type="GO" id="GO:0046872">
    <property type="term" value="F:metal ion binding"/>
    <property type="evidence" value="ECO:0007669"/>
    <property type="project" value="UniProtKB-KW"/>
</dbReference>
<dbReference type="GO" id="GO:0006284">
    <property type="term" value="P:base-excision repair"/>
    <property type="evidence" value="ECO:0007669"/>
    <property type="project" value="InterPro"/>
</dbReference>
<organism evidence="12 13">
    <name type="scientific">Pseudothermotoga lettingae (strain ATCC BAA-301 / DSM 14385 / NBRC 107922 / TMO)</name>
    <name type="common">Thermotoga lettingae</name>
    <dbReference type="NCBI Taxonomy" id="416591"/>
    <lineage>
        <taxon>Bacteria</taxon>
        <taxon>Thermotogati</taxon>
        <taxon>Thermotogota</taxon>
        <taxon>Thermotogae</taxon>
        <taxon>Thermotogales</taxon>
        <taxon>Thermotogaceae</taxon>
        <taxon>Pseudothermotoga</taxon>
    </lineage>
</organism>
<dbReference type="EMBL" id="CP000812">
    <property type="protein sequence ID" value="ABV32843.1"/>
    <property type="molecule type" value="Genomic_DNA"/>
</dbReference>
<dbReference type="GO" id="GO:0016798">
    <property type="term" value="F:hydrolase activity, acting on glycosyl bonds"/>
    <property type="evidence" value="ECO:0007669"/>
    <property type="project" value="UniProtKB-KW"/>
</dbReference>
<comment type="similarity">
    <text evidence="2">Belongs to the Nth/MutY family.</text>
</comment>
<dbReference type="PIRSF" id="PIRSF001435">
    <property type="entry name" value="Nth"/>
    <property type="match status" value="1"/>
</dbReference>
<dbReference type="eggNOG" id="COG2231">
    <property type="taxonomic scope" value="Bacteria"/>
</dbReference>
<dbReference type="RefSeq" id="WP_012002324.1">
    <property type="nucleotide sequence ID" value="NC_009828.1"/>
</dbReference>
<dbReference type="SUPFAM" id="SSF48150">
    <property type="entry name" value="DNA-glycosylase"/>
    <property type="match status" value="1"/>
</dbReference>
<evidence type="ECO:0000256" key="6">
    <source>
        <dbReference type="ARBA" id="ARBA00022801"/>
    </source>
</evidence>
<dbReference type="Gene3D" id="1.10.340.30">
    <property type="entry name" value="Hypothetical protein, domain 2"/>
    <property type="match status" value="1"/>
</dbReference>
<evidence type="ECO:0000256" key="10">
    <source>
        <dbReference type="ARBA" id="ARBA00023295"/>
    </source>
</evidence>
<keyword evidence="8" id="KW-0411">Iron-sulfur</keyword>
<dbReference type="Gene3D" id="1.10.1670.10">
    <property type="entry name" value="Helix-hairpin-Helix base-excision DNA repair enzymes (C-terminal)"/>
    <property type="match status" value="1"/>
</dbReference>
<evidence type="ECO:0000313" key="13">
    <source>
        <dbReference type="Proteomes" id="UP000002016"/>
    </source>
</evidence>
<evidence type="ECO:0000256" key="5">
    <source>
        <dbReference type="ARBA" id="ARBA00022763"/>
    </source>
</evidence>
<keyword evidence="10" id="KW-0326">Glycosidase</keyword>
<dbReference type="PANTHER" id="PTHR10359:SF19">
    <property type="entry name" value="DNA REPAIR GLYCOSYLASE MJ1434-RELATED"/>
    <property type="match status" value="1"/>
</dbReference>
<dbReference type="PROSITE" id="PS00764">
    <property type="entry name" value="ENDONUCLEASE_III_1"/>
    <property type="match status" value="1"/>
</dbReference>
<dbReference type="GO" id="GO:0051539">
    <property type="term" value="F:4 iron, 4 sulfur cluster binding"/>
    <property type="evidence" value="ECO:0007669"/>
    <property type="project" value="UniProtKB-KW"/>
</dbReference>